<feature type="region of interest" description="Disordered" evidence="9">
    <location>
        <begin position="308"/>
        <end position="357"/>
    </location>
</feature>
<feature type="compositionally biased region" description="Pro residues" evidence="9">
    <location>
        <begin position="554"/>
        <end position="569"/>
    </location>
</feature>
<accession>A0AAW0UNG7</accession>
<feature type="domain" description="LIM zinc-binding" evidence="11">
    <location>
        <begin position="364"/>
        <end position="427"/>
    </location>
</feature>
<evidence type="ECO:0000259" key="12">
    <source>
        <dbReference type="PROSITE" id="PS51848"/>
    </source>
</evidence>
<dbReference type="GO" id="GO:0046872">
    <property type="term" value="F:metal ion binding"/>
    <property type="evidence" value="ECO:0007669"/>
    <property type="project" value="UniProtKB-KW"/>
</dbReference>
<evidence type="ECO:0000256" key="5">
    <source>
        <dbReference type="ARBA" id="ARBA00022833"/>
    </source>
</evidence>
<keyword evidence="6 8" id="KW-0440">LIM domain</keyword>
<feature type="compositionally biased region" description="Basic and acidic residues" evidence="9">
    <location>
        <begin position="623"/>
        <end position="639"/>
    </location>
</feature>
<feature type="compositionally biased region" description="Basic residues" evidence="9">
    <location>
        <begin position="1373"/>
        <end position="1383"/>
    </location>
</feature>
<feature type="compositionally biased region" description="Basic and acidic residues" evidence="9">
    <location>
        <begin position="599"/>
        <end position="615"/>
    </location>
</feature>
<dbReference type="FunFam" id="1.10.418.10:FF:000023">
    <property type="entry name" value="EH domain-binding protein 1 isoform X1"/>
    <property type="match status" value="1"/>
</dbReference>
<feature type="compositionally biased region" description="Acidic residues" evidence="9">
    <location>
        <begin position="951"/>
        <end position="961"/>
    </location>
</feature>
<dbReference type="InterPro" id="IPR022735">
    <property type="entry name" value="bMERB_dom"/>
</dbReference>
<evidence type="ECO:0008006" key="15">
    <source>
        <dbReference type="Google" id="ProtNLM"/>
    </source>
</evidence>
<feature type="compositionally biased region" description="Low complexity" evidence="9">
    <location>
        <begin position="339"/>
        <end position="348"/>
    </location>
</feature>
<feature type="compositionally biased region" description="Basic residues" evidence="9">
    <location>
        <begin position="1334"/>
        <end position="1350"/>
    </location>
</feature>
<feature type="compositionally biased region" description="Polar residues" evidence="9">
    <location>
        <begin position="578"/>
        <end position="587"/>
    </location>
</feature>
<dbReference type="GO" id="GO:0005768">
    <property type="term" value="C:endosome"/>
    <property type="evidence" value="ECO:0007669"/>
    <property type="project" value="UniProtKB-SubCell"/>
</dbReference>
<feature type="domain" description="Calponin-homology (CH)" evidence="10">
    <location>
        <begin position="192"/>
        <end position="298"/>
    </location>
</feature>
<evidence type="ECO:0000256" key="2">
    <source>
        <dbReference type="ARBA" id="ARBA00022553"/>
    </source>
</evidence>
<feature type="compositionally biased region" description="Acidic residues" evidence="9">
    <location>
        <begin position="924"/>
        <end position="933"/>
    </location>
</feature>
<name>A0AAW0UNG7_SCYPA</name>
<evidence type="ECO:0000256" key="3">
    <source>
        <dbReference type="ARBA" id="ARBA00022723"/>
    </source>
</evidence>
<dbReference type="PANTHER" id="PTHR23167:SF46">
    <property type="entry name" value="EPS15 HOMOLOGY DOMAIN CONTAINING PROTEIN-BINDING PROTEIN 1, ISOFORM F"/>
    <property type="match status" value="1"/>
</dbReference>
<keyword evidence="3 8" id="KW-0479">Metal-binding</keyword>
<evidence type="ECO:0000256" key="6">
    <source>
        <dbReference type="ARBA" id="ARBA00023038"/>
    </source>
</evidence>
<dbReference type="Pfam" id="PF12130">
    <property type="entry name" value="bMERB_dom"/>
    <property type="match status" value="1"/>
</dbReference>
<feature type="compositionally biased region" description="Polar residues" evidence="9">
    <location>
        <begin position="494"/>
        <end position="506"/>
    </location>
</feature>
<evidence type="ECO:0000256" key="8">
    <source>
        <dbReference type="PROSITE-ProRule" id="PRU00125"/>
    </source>
</evidence>
<sequence>MSWSVVASHISLSYWESGFPDAWWLSALGGPEHVVALSHHVLLVLKEAPPSDLALLMFGASCLPQEKPTAKHPTASPAASQHCTPDPAKLFLWWRMLCGTTLAVTLSLTLFPVIPVAWQSPASHSVKRTYKVLFESLYDGILKCRPCVHVCISSCVVESWVVVVVVEMKTELLPLPRPPSPPLPGDMSMPERRGTQALEAWARRATSGYEGVTITNMSTAWRDGLAFCALIHHFRPDLIEFSSLKSENILENNSLAFRVAEQQLGIPALLDAEDMVANPVPDRLSILTYVSQYYRAFSAMGLLAERKQQARGKDGKGGDVGGDGGESKTTPVSRPQSLPATPKTATTETKTDKVLGRGGRGRREVCVTCQNPVFLAERLMVGAPGQLMHRTCFRCARCSTQLTLAGYYQTERGQYCCETCPDEERLPQVGLLAAPSDSESSSEESESEEEEGESEAPRLPDTPAPTPSPTPPRPRTVFLSQTLVPAPEQPTDLPESTTNEQPSHFSKVSPALFGADKVGRVREHSPDPAPLPRTVKSLRTDPPKVLDTGQTKPHVPPDAHTPPSHPSTPSPDTRTHTQSTPTKTASSIVARRLQMFREMSNKDKQQQQQQVDRKQQHTSPDTSQERRSFPDGGRQDIYHLQRGPLRGSKTEEKEGKTVDIPSITVTTETPEGHGMDFTAATTTTTTSLPSTHPTPTAAQNPFEDDDEEDESADDHQETQGKESSAGDNDRDSDQVVSEAVSHRHESETEKSHREESETEKSHREESESEKSHREESETEKSHREENETEKSQLDKVVGQTQGGEVVSSESHTEVKDAVVSPVAESGSLGGTEEHPVVTPREPHDPASSSQPHYPDDLNPFGSEDEDEDTGAAPQPPQPTLKEPVEGNLKDTKNQTSPAAAAVAEQPPQDSPGRRLIKANLNPFESDEEEEEEKDIPTPKKEEKKSLNPFWSDDEEEEEEEEVRGRKNTTPKGTKVKPPRPPPPTLPRNRSPSTLSTYSTTSTGSLATPTTATTPRKKKVIAPPPPASPNLSLASSPGGSVALRKKGRRAPAPPQLAAQTGRTSPSDQDTRSLDTVSSGDREDPDEVLSWKIQKDLKNHSNKINGTPQAPPKPSRSPHTQFTASEPAGGRHCPVSKSEAGEWKRKKGPAPPRPVIQQELQDIEIKQTELERQGVLLETSIRKRTEASAPSSPQEETPPSSLPPSSPNSIEVEDMILQLFELVNEKNELFRRQTELMYLKREKRLEEEHVELEYQIRCLMLKTPAERTSEDTAQEEELIARLVKVVEQRDEIINCLELDRLREAQEDESIATHMMQYQEKHIDGLENGNSHPEPVKKKKTLKLPKKKKKKEKKDKGATGDADKDVDETEMPADPKKKKKKKKWLF</sequence>
<comment type="subcellular location">
    <subcellularLocation>
        <location evidence="1">Endosome</location>
    </subcellularLocation>
</comment>
<comment type="caution">
    <text evidence="13">The sequence shown here is derived from an EMBL/GenBank/DDBJ whole genome shotgun (WGS) entry which is preliminary data.</text>
</comment>
<keyword evidence="14" id="KW-1185">Reference proteome</keyword>
<gene>
    <name evidence="13" type="ORF">O3P69_002526</name>
</gene>
<feature type="region of interest" description="Disordered" evidence="9">
    <location>
        <begin position="1322"/>
        <end position="1383"/>
    </location>
</feature>
<feature type="compositionally biased region" description="Pro residues" evidence="9">
    <location>
        <begin position="460"/>
        <end position="474"/>
    </location>
</feature>
<dbReference type="SMART" id="SM00033">
    <property type="entry name" value="CH"/>
    <property type="match status" value="1"/>
</dbReference>
<feature type="compositionally biased region" description="Basic residues" evidence="9">
    <location>
        <begin position="965"/>
        <end position="977"/>
    </location>
</feature>
<dbReference type="SMART" id="SM01203">
    <property type="entry name" value="DUF3585"/>
    <property type="match status" value="1"/>
</dbReference>
<dbReference type="SMART" id="SM00132">
    <property type="entry name" value="LIM"/>
    <property type="match status" value="1"/>
</dbReference>
<keyword evidence="5 8" id="KW-0862">Zinc</keyword>
<keyword evidence="4" id="KW-0967">Endosome</keyword>
<dbReference type="InterPro" id="IPR001781">
    <property type="entry name" value="Znf_LIM"/>
</dbReference>
<dbReference type="Pfam" id="PF00307">
    <property type="entry name" value="CH"/>
    <property type="match status" value="1"/>
</dbReference>
<protein>
    <recommendedName>
        <fullName evidence="15">MICAL-like protein 1</fullName>
    </recommendedName>
</protein>
<feature type="region of interest" description="Disordered" evidence="9">
    <location>
        <begin position="433"/>
        <end position="1154"/>
    </location>
</feature>
<feature type="compositionally biased region" description="Basic and acidic residues" evidence="9">
    <location>
        <begin position="831"/>
        <end position="844"/>
    </location>
</feature>
<evidence type="ECO:0000313" key="14">
    <source>
        <dbReference type="Proteomes" id="UP001487740"/>
    </source>
</evidence>
<evidence type="ECO:0000256" key="1">
    <source>
        <dbReference type="ARBA" id="ARBA00004177"/>
    </source>
</evidence>
<keyword evidence="2" id="KW-0597">Phosphoprotein</keyword>
<dbReference type="InterPro" id="IPR001715">
    <property type="entry name" value="CH_dom"/>
</dbReference>
<dbReference type="PROSITE" id="PS51848">
    <property type="entry name" value="BMERB"/>
    <property type="match status" value="1"/>
</dbReference>
<dbReference type="EMBL" id="JARAKH010000009">
    <property type="protein sequence ID" value="KAK8400793.1"/>
    <property type="molecule type" value="Genomic_DNA"/>
</dbReference>
<organism evidence="13 14">
    <name type="scientific">Scylla paramamosain</name>
    <name type="common">Mud crab</name>
    <dbReference type="NCBI Taxonomy" id="85552"/>
    <lineage>
        <taxon>Eukaryota</taxon>
        <taxon>Metazoa</taxon>
        <taxon>Ecdysozoa</taxon>
        <taxon>Arthropoda</taxon>
        <taxon>Crustacea</taxon>
        <taxon>Multicrustacea</taxon>
        <taxon>Malacostraca</taxon>
        <taxon>Eumalacostraca</taxon>
        <taxon>Eucarida</taxon>
        <taxon>Decapoda</taxon>
        <taxon>Pleocyemata</taxon>
        <taxon>Brachyura</taxon>
        <taxon>Eubrachyura</taxon>
        <taxon>Portunoidea</taxon>
        <taxon>Portunidae</taxon>
        <taxon>Portuninae</taxon>
        <taxon>Scylla</taxon>
    </lineage>
</organism>
<dbReference type="SUPFAM" id="SSF47576">
    <property type="entry name" value="Calponin-homology domain, CH-domain"/>
    <property type="match status" value="1"/>
</dbReference>
<feature type="compositionally biased region" description="Basic and acidic residues" evidence="9">
    <location>
        <begin position="934"/>
        <end position="945"/>
    </location>
</feature>
<dbReference type="Pfam" id="PF00412">
    <property type="entry name" value="LIM"/>
    <property type="match status" value="1"/>
</dbReference>
<dbReference type="PROSITE" id="PS50023">
    <property type="entry name" value="LIM_DOMAIN_2"/>
    <property type="match status" value="1"/>
</dbReference>
<evidence type="ECO:0000313" key="13">
    <source>
        <dbReference type="EMBL" id="KAK8400793.1"/>
    </source>
</evidence>
<reference evidence="13 14" key="1">
    <citation type="submission" date="2023-03" db="EMBL/GenBank/DDBJ databases">
        <title>High-quality genome of Scylla paramamosain provides insights in environmental adaptation.</title>
        <authorList>
            <person name="Zhang L."/>
        </authorList>
    </citation>
    <scope>NUCLEOTIDE SEQUENCE [LARGE SCALE GENOMIC DNA]</scope>
    <source>
        <strain evidence="13">LZ_2023a</strain>
        <tissue evidence="13">Muscle</tissue>
    </source>
</reference>
<feature type="compositionally biased region" description="Basic and acidic residues" evidence="9">
    <location>
        <begin position="740"/>
        <end position="793"/>
    </location>
</feature>
<feature type="domain" description="BMERB" evidence="12">
    <location>
        <begin position="1135"/>
        <end position="1310"/>
    </location>
</feature>
<feature type="compositionally biased region" description="Basic and acidic residues" evidence="9">
    <location>
        <begin position="308"/>
        <end position="317"/>
    </location>
</feature>
<evidence type="ECO:0000259" key="10">
    <source>
        <dbReference type="PROSITE" id="PS50021"/>
    </source>
</evidence>
<feature type="compositionally biased region" description="Acidic residues" evidence="9">
    <location>
        <begin position="440"/>
        <end position="454"/>
    </location>
</feature>
<feature type="compositionally biased region" description="Low complexity" evidence="9">
    <location>
        <begin position="990"/>
        <end position="1013"/>
    </location>
</feature>
<dbReference type="Proteomes" id="UP001487740">
    <property type="component" value="Unassembled WGS sequence"/>
</dbReference>
<dbReference type="InterPro" id="IPR050540">
    <property type="entry name" value="F-actin_Monoox_Mical"/>
</dbReference>
<dbReference type="PANTHER" id="PTHR23167">
    <property type="entry name" value="CALPONIN HOMOLOGY DOMAIN-CONTAINING PROTEIN DDB_G0272472-RELATED"/>
    <property type="match status" value="1"/>
</dbReference>
<feature type="compositionally biased region" description="Low complexity" evidence="9">
    <location>
        <begin position="678"/>
        <end position="698"/>
    </location>
</feature>
<dbReference type="PROSITE" id="PS50021">
    <property type="entry name" value="CH"/>
    <property type="match status" value="1"/>
</dbReference>
<feature type="compositionally biased region" description="Basic and acidic residues" evidence="9">
    <location>
        <begin position="648"/>
        <end position="657"/>
    </location>
</feature>
<feature type="compositionally biased region" description="Polar residues" evidence="9">
    <location>
        <begin position="327"/>
        <end position="338"/>
    </location>
</feature>
<feature type="compositionally biased region" description="Low complexity" evidence="9">
    <location>
        <begin position="1185"/>
        <end position="1197"/>
    </location>
</feature>
<feature type="compositionally biased region" description="Low complexity" evidence="9">
    <location>
        <begin position="1028"/>
        <end position="1039"/>
    </location>
</feature>
<dbReference type="InterPro" id="IPR036872">
    <property type="entry name" value="CH_dom_sf"/>
</dbReference>
<feature type="compositionally biased region" description="Basic and acidic residues" evidence="9">
    <location>
        <begin position="517"/>
        <end position="526"/>
    </location>
</feature>
<feature type="compositionally biased region" description="Basic and acidic residues" evidence="9">
    <location>
        <begin position="882"/>
        <end position="892"/>
    </location>
</feature>
<evidence type="ECO:0000259" key="11">
    <source>
        <dbReference type="PROSITE" id="PS50023"/>
    </source>
</evidence>
<proteinExistence type="predicted"/>
<evidence type="ECO:0000256" key="9">
    <source>
        <dbReference type="SAM" id="MobiDB-lite"/>
    </source>
</evidence>
<keyword evidence="7" id="KW-0175">Coiled coil</keyword>
<evidence type="ECO:0000256" key="4">
    <source>
        <dbReference type="ARBA" id="ARBA00022753"/>
    </source>
</evidence>
<dbReference type="CDD" id="cd09400">
    <property type="entry name" value="LIM_like_1"/>
    <property type="match status" value="1"/>
</dbReference>
<evidence type="ECO:0000256" key="7">
    <source>
        <dbReference type="ARBA" id="ARBA00023054"/>
    </source>
</evidence>
<feature type="compositionally biased region" description="Polar residues" evidence="9">
    <location>
        <begin position="1059"/>
        <end position="1077"/>
    </location>
</feature>
<feature type="region of interest" description="Disordered" evidence="9">
    <location>
        <begin position="1175"/>
        <end position="1207"/>
    </location>
</feature>
<feature type="compositionally biased region" description="Acidic residues" evidence="9">
    <location>
        <begin position="702"/>
        <end position="712"/>
    </location>
</feature>
<dbReference type="Gene3D" id="1.10.418.10">
    <property type="entry name" value="Calponin-like domain"/>
    <property type="match status" value="1"/>
</dbReference>
<dbReference type="Gene3D" id="2.10.110.10">
    <property type="entry name" value="Cysteine Rich Protein"/>
    <property type="match status" value="1"/>
</dbReference>
<feature type="compositionally biased region" description="Basic and acidic residues" evidence="9">
    <location>
        <begin position="1351"/>
        <end position="1360"/>
    </location>
</feature>